<dbReference type="SUPFAM" id="SSF116734">
    <property type="entry name" value="DNA methylase specificity domain"/>
    <property type="match status" value="2"/>
</dbReference>
<dbReference type="GO" id="GO:0003677">
    <property type="term" value="F:DNA binding"/>
    <property type="evidence" value="ECO:0007669"/>
    <property type="project" value="UniProtKB-KW"/>
</dbReference>
<dbReference type="InterPro" id="IPR052021">
    <property type="entry name" value="Type-I_RS_S_subunit"/>
</dbReference>
<evidence type="ECO:0000256" key="3">
    <source>
        <dbReference type="ARBA" id="ARBA00023125"/>
    </source>
</evidence>
<evidence type="ECO:0000313" key="5">
    <source>
        <dbReference type="EMBL" id="PAX52480.1"/>
    </source>
</evidence>
<proteinExistence type="inferred from homology"/>
<accession>A0A2A2TFF6</accession>
<reference evidence="5 6" key="1">
    <citation type="submission" date="2017-08" db="EMBL/GenBank/DDBJ databases">
        <title>Draft genome sequence of filamentous cyanobacterium Calothrix elsteri CCALA 953.</title>
        <authorList>
            <person name="Gagunashvili A.N."/>
            <person name="Elster J."/>
            <person name="Andresson O.S."/>
        </authorList>
    </citation>
    <scope>NUCLEOTIDE SEQUENCE [LARGE SCALE GENOMIC DNA]</scope>
    <source>
        <strain evidence="5 6">CCALA 953</strain>
    </source>
</reference>
<keyword evidence="2" id="KW-0680">Restriction system</keyword>
<sequence>MVRLELNWSIIDKRYFCYMFDLNTTRIQINFIGKGAAQNNLNNEEISQIHIFIPSISEQEKIVNYLDEAHLKKKQKETEAQRSLESIDDYLLSELGIHLPEPEENTIQNRIFYRSIKMISGDRIDPYAYKNIVLETLKNIKEYKYENRTLRQITKPVINGFDYRDFCDSGRVYLRVSNIRKDEFSLEDVRFIPEFLIEKDIALIEGDLLLTRKGSYGISVVVDKSILHAVISSEIFRLRFLNLGKINPYFISAYLNSKIGQIYFDRIKTGAIMGHISQDVLQHTPIIVPPIEKQIEIVDRITTIRDRAKQLRQEGVAELEKAKQEVEAMILGIE</sequence>
<dbReference type="Pfam" id="PF01420">
    <property type="entry name" value="Methylase_S"/>
    <property type="match status" value="2"/>
</dbReference>
<feature type="domain" description="Type I restriction modification DNA specificity" evidence="4">
    <location>
        <begin position="12"/>
        <end position="68"/>
    </location>
</feature>
<keyword evidence="3" id="KW-0238">DNA-binding</keyword>
<name>A0A2A2TFF6_9CYAN</name>
<comment type="caution">
    <text evidence="5">The sequence shown here is derived from an EMBL/GenBank/DDBJ whole genome shotgun (WGS) entry which is preliminary data.</text>
</comment>
<dbReference type="Proteomes" id="UP000218238">
    <property type="component" value="Unassembled WGS sequence"/>
</dbReference>
<evidence type="ECO:0000313" key="6">
    <source>
        <dbReference type="Proteomes" id="UP000218238"/>
    </source>
</evidence>
<dbReference type="InterPro" id="IPR044946">
    <property type="entry name" value="Restrct_endonuc_typeI_TRD_sf"/>
</dbReference>
<evidence type="ECO:0000256" key="2">
    <source>
        <dbReference type="ARBA" id="ARBA00022747"/>
    </source>
</evidence>
<dbReference type="GO" id="GO:0009307">
    <property type="term" value="P:DNA restriction-modification system"/>
    <property type="evidence" value="ECO:0007669"/>
    <property type="project" value="UniProtKB-KW"/>
</dbReference>
<dbReference type="EMBL" id="NTFS01000234">
    <property type="protein sequence ID" value="PAX52480.1"/>
    <property type="molecule type" value="Genomic_DNA"/>
</dbReference>
<gene>
    <name evidence="5" type="ORF">CK510_19085</name>
</gene>
<keyword evidence="6" id="KW-1185">Reference proteome</keyword>
<dbReference type="AlphaFoldDB" id="A0A2A2TFF6"/>
<evidence type="ECO:0000256" key="1">
    <source>
        <dbReference type="ARBA" id="ARBA00010923"/>
    </source>
</evidence>
<dbReference type="PANTHER" id="PTHR30408:SF12">
    <property type="entry name" value="TYPE I RESTRICTION ENZYME MJAVIII SPECIFICITY SUBUNIT"/>
    <property type="match status" value="1"/>
</dbReference>
<evidence type="ECO:0000259" key="4">
    <source>
        <dbReference type="Pfam" id="PF01420"/>
    </source>
</evidence>
<dbReference type="Gene3D" id="3.90.220.20">
    <property type="entry name" value="DNA methylase specificity domains"/>
    <property type="match status" value="2"/>
</dbReference>
<organism evidence="5 6">
    <name type="scientific">Brunnivagina elsteri CCALA 953</name>
    <dbReference type="NCBI Taxonomy" id="987040"/>
    <lineage>
        <taxon>Bacteria</taxon>
        <taxon>Bacillati</taxon>
        <taxon>Cyanobacteriota</taxon>
        <taxon>Cyanophyceae</taxon>
        <taxon>Nostocales</taxon>
        <taxon>Calotrichaceae</taxon>
        <taxon>Brunnivagina</taxon>
    </lineage>
</organism>
<dbReference type="InterPro" id="IPR000055">
    <property type="entry name" value="Restrct_endonuc_typeI_TRD"/>
</dbReference>
<comment type="similarity">
    <text evidence="1">Belongs to the type-I restriction system S methylase family.</text>
</comment>
<protein>
    <recommendedName>
        <fullName evidence="4">Type I restriction modification DNA specificity domain-containing protein</fullName>
    </recommendedName>
</protein>
<dbReference type="PANTHER" id="PTHR30408">
    <property type="entry name" value="TYPE-1 RESTRICTION ENZYME ECOKI SPECIFICITY PROTEIN"/>
    <property type="match status" value="1"/>
</dbReference>
<feature type="domain" description="Type I restriction modification DNA specificity" evidence="4">
    <location>
        <begin position="172"/>
        <end position="314"/>
    </location>
</feature>